<evidence type="ECO:0000313" key="7">
    <source>
        <dbReference type="RefSeq" id="XP_056689610.1"/>
    </source>
</evidence>
<feature type="domain" description="ABC transmembrane type-1" evidence="5">
    <location>
        <begin position="28"/>
        <end position="73"/>
    </location>
</feature>
<dbReference type="SUPFAM" id="SSF90123">
    <property type="entry name" value="ABC transporter transmembrane region"/>
    <property type="match status" value="1"/>
</dbReference>
<evidence type="ECO:0000256" key="4">
    <source>
        <dbReference type="SAM" id="Phobius"/>
    </source>
</evidence>
<dbReference type="InterPro" id="IPR036640">
    <property type="entry name" value="ABC1_TM_sf"/>
</dbReference>
<evidence type="ECO:0000256" key="1">
    <source>
        <dbReference type="ARBA" id="ARBA00022692"/>
    </source>
</evidence>
<keyword evidence="1 4" id="KW-0812">Transmembrane</keyword>
<sequence length="139" mass="15080">MEIGWFDEAENSSGTIGARLSADAATILALIVLVLIPLIGISGYLQVKFTQGFSADAKKKYEEASQVANDVVASFVFSELFEGGSRLLVVVILFSLTICLRFSQLQGRGPSPKRSWMKFETSGLLTSTIVNYPQACSYS</sequence>
<evidence type="ECO:0000259" key="5">
    <source>
        <dbReference type="Pfam" id="PF00664"/>
    </source>
</evidence>
<dbReference type="RefSeq" id="XP_056689610.1">
    <property type="nucleotide sequence ID" value="XM_056833632.1"/>
</dbReference>
<keyword evidence="3 4" id="KW-0472">Membrane</keyword>
<evidence type="ECO:0000313" key="8">
    <source>
        <dbReference type="RefSeq" id="XP_056689611.1"/>
    </source>
</evidence>
<reference evidence="7 8" key="2">
    <citation type="submission" date="2025-05" db="UniProtKB">
        <authorList>
            <consortium name="RefSeq"/>
        </authorList>
    </citation>
    <scope>IDENTIFICATION</scope>
    <source>
        <tissue evidence="7 8">Leaf</tissue>
    </source>
</reference>
<evidence type="ECO:0000256" key="3">
    <source>
        <dbReference type="ARBA" id="ARBA00023136"/>
    </source>
</evidence>
<keyword evidence="2 4" id="KW-1133">Transmembrane helix</keyword>
<dbReference type="RefSeq" id="XP_056689611.1">
    <property type="nucleotide sequence ID" value="XM_056833633.1"/>
</dbReference>
<dbReference type="Proteomes" id="UP000813463">
    <property type="component" value="Chromosome 6"/>
</dbReference>
<evidence type="ECO:0000256" key="2">
    <source>
        <dbReference type="ARBA" id="ARBA00022989"/>
    </source>
</evidence>
<name>A0ABM3R1V6_SPIOL</name>
<dbReference type="Gene3D" id="1.20.1560.10">
    <property type="entry name" value="ABC transporter type 1, transmembrane domain"/>
    <property type="match status" value="1"/>
</dbReference>
<evidence type="ECO:0000313" key="6">
    <source>
        <dbReference type="Proteomes" id="UP000813463"/>
    </source>
</evidence>
<feature type="transmembrane region" description="Helical" evidence="4">
    <location>
        <begin position="24"/>
        <end position="45"/>
    </location>
</feature>
<proteinExistence type="predicted"/>
<feature type="transmembrane region" description="Helical" evidence="4">
    <location>
        <begin position="84"/>
        <end position="103"/>
    </location>
</feature>
<reference evidence="6" key="1">
    <citation type="journal article" date="2021" name="Nat. Commun.">
        <title>Genomic analyses provide insights into spinach domestication and the genetic basis of agronomic traits.</title>
        <authorList>
            <person name="Cai X."/>
            <person name="Sun X."/>
            <person name="Xu C."/>
            <person name="Sun H."/>
            <person name="Wang X."/>
            <person name="Ge C."/>
            <person name="Zhang Z."/>
            <person name="Wang Q."/>
            <person name="Fei Z."/>
            <person name="Jiao C."/>
            <person name="Wang Q."/>
        </authorList>
    </citation>
    <scope>NUCLEOTIDE SEQUENCE [LARGE SCALE GENOMIC DNA]</scope>
    <source>
        <strain evidence="6">cv. Varoflay</strain>
    </source>
</reference>
<organism evidence="6 7">
    <name type="scientific">Spinacia oleracea</name>
    <name type="common">Spinach</name>
    <dbReference type="NCBI Taxonomy" id="3562"/>
    <lineage>
        <taxon>Eukaryota</taxon>
        <taxon>Viridiplantae</taxon>
        <taxon>Streptophyta</taxon>
        <taxon>Embryophyta</taxon>
        <taxon>Tracheophyta</taxon>
        <taxon>Spermatophyta</taxon>
        <taxon>Magnoliopsida</taxon>
        <taxon>eudicotyledons</taxon>
        <taxon>Gunneridae</taxon>
        <taxon>Pentapetalae</taxon>
        <taxon>Caryophyllales</taxon>
        <taxon>Chenopodiaceae</taxon>
        <taxon>Chenopodioideae</taxon>
        <taxon>Anserineae</taxon>
        <taxon>Spinacia</taxon>
    </lineage>
</organism>
<dbReference type="Pfam" id="PF00664">
    <property type="entry name" value="ABC_membrane"/>
    <property type="match status" value="1"/>
</dbReference>
<protein>
    <submittedName>
        <fullName evidence="7 8">ABC transporter B family member 3</fullName>
    </submittedName>
</protein>
<accession>A0ABM3R1V6</accession>
<dbReference type="GeneID" id="130464178"/>
<gene>
    <name evidence="7 8" type="primary">LOC130464178</name>
</gene>
<dbReference type="InterPro" id="IPR011527">
    <property type="entry name" value="ABC1_TM_dom"/>
</dbReference>
<keyword evidence="6" id="KW-1185">Reference proteome</keyword>